<dbReference type="RefSeq" id="WP_116279733.1">
    <property type="nucleotide sequence ID" value="NZ_NFZX01000092.1"/>
</dbReference>
<comment type="caution">
    <text evidence="1">The sequence shown here is derived from an EMBL/GenBank/DDBJ whole genome shotgun (WGS) entry which is preliminary data.</text>
</comment>
<sequence length="83" mass="9762">MQQLSLFDQNRVVIPQHVVSPLESTKSIKAKAFKEEKEVWRRYVTAVQQSYNCSWFQARRMVMDHRDTQIPIDLRNVNAGGKK</sequence>
<gene>
    <name evidence="1" type="ORF">CAI16_19550</name>
</gene>
<accession>A0A3E0WG42</accession>
<evidence type="ECO:0000313" key="1">
    <source>
        <dbReference type="EMBL" id="RFA31910.1"/>
    </source>
</evidence>
<dbReference type="Proteomes" id="UP000256488">
    <property type="component" value="Unassembled WGS sequence"/>
</dbReference>
<protein>
    <submittedName>
        <fullName evidence="1">Uncharacterized protein</fullName>
    </submittedName>
</protein>
<evidence type="ECO:0000313" key="2">
    <source>
        <dbReference type="Proteomes" id="UP000256488"/>
    </source>
</evidence>
<organism evidence="1 2">
    <name type="scientific">Virgibacillus dokdonensis</name>
    <dbReference type="NCBI Taxonomy" id="302167"/>
    <lineage>
        <taxon>Bacteria</taxon>
        <taxon>Bacillati</taxon>
        <taxon>Bacillota</taxon>
        <taxon>Bacilli</taxon>
        <taxon>Bacillales</taxon>
        <taxon>Bacillaceae</taxon>
        <taxon>Virgibacillus</taxon>
    </lineage>
</organism>
<dbReference type="EMBL" id="NFZX01000092">
    <property type="protein sequence ID" value="RFA31910.1"/>
    <property type="molecule type" value="Genomic_DNA"/>
</dbReference>
<name>A0A3E0WG42_9BACI</name>
<dbReference type="AlphaFoldDB" id="A0A3E0WG42"/>
<reference evidence="1 2" key="1">
    <citation type="submission" date="2017-05" db="EMBL/GenBank/DDBJ databases">
        <title>Virgibacillus sp. AK90 isolated from a saltern of Kakinada, India.</title>
        <authorList>
            <person name="Gupta V."/>
            <person name="Sidhu C."/>
            <person name="Korpole S."/>
            <person name="Pinnaka A.K."/>
        </authorList>
    </citation>
    <scope>NUCLEOTIDE SEQUENCE [LARGE SCALE GENOMIC DNA]</scope>
    <source>
        <strain evidence="1 2">AK90</strain>
    </source>
</reference>
<proteinExistence type="predicted"/>